<evidence type="ECO:0000313" key="2">
    <source>
        <dbReference type="Proteomes" id="UP001148629"/>
    </source>
</evidence>
<gene>
    <name evidence="1" type="ORF">NM208_g475</name>
</gene>
<reference evidence="1" key="1">
    <citation type="submission" date="2022-08" db="EMBL/GenBank/DDBJ databases">
        <title>Genome Sequence of Fusarium decemcellulare.</title>
        <authorList>
            <person name="Buettner E."/>
        </authorList>
    </citation>
    <scope>NUCLEOTIDE SEQUENCE</scope>
    <source>
        <strain evidence="1">Babe19</strain>
    </source>
</reference>
<organism evidence="1 2">
    <name type="scientific">Fusarium decemcellulare</name>
    <dbReference type="NCBI Taxonomy" id="57161"/>
    <lineage>
        <taxon>Eukaryota</taxon>
        <taxon>Fungi</taxon>
        <taxon>Dikarya</taxon>
        <taxon>Ascomycota</taxon>
        <taxon>Pezizomycotina</taxon>
        <taxon>Sordariomycetes</taxon>
        <taxon>Hypocreomycetidae</taxon>
        <taxon>Hypocreales</taxon>
        <taxon>Nectriaceae</taxon>
        <taxon>Fusarium</taxon>
        <taxon>Fusarium decemcellulare species complex</taxon>
    </lineage>
</organism>
<keyword evidence="2" id="KW-1185">Reference proteome</keyword>
<accession>A0ACC1SZM3</accession>
<sequence>MPPNSRFKKHTKTFSGCWTCRARKVKCDEARPRCRQCRRKGTECEGYGVRLQWVNDNGDADPPYLITPRSAISPDPHRRVIPYSQVNQILTRLDSLGQRRKTVPQNGVSLYLDCFGVFATGIDNSPTLSQEEASQPIPDSPLVVPEIDFSVDTSPLFNFAEDALAISSWQSPSPDILGDGQGFPFELPAMGLLSHVDSNPWSLSDTILSEFGAMENVGLQLQNYQHSSTVTSFSLLPTPTHLSNNERFLMYHYSQRVIYIFCVIDHEKSPWKTIHLPKALQATGELSIQGSTSIIRKALTNTLLGISAYLLCNETKSQLRTDEALTWKSAADTYRGKAITLLRDAVEQDLYSKSPPKYKDFLATTLSMITMNVISGNTATCGIHLDGAYRLITQAQKWKRKYSHKAQALHRIYFYLRTIYESTVPLHLRSNRRGFSAAKPTTKIPCEEPDVYCRSLLRDQMRGYESKLSLELDTRITNCERIYGIPHSLLFLLAQVIDLIDKIHDARDPASSSLVPDELVE</sequence>
<comment type="caution">
    <text evidence="1">The sequence shown here is derived from an EMBL/GenBank/DDBJ whole genome shotgun (WGS) entry which is preliminary data.</text>
</comment>
<evidence type="ECO:0000313" key="1">
    <source>
        <dbReference type="EMBL" id="KAJ3549497.1"/>
    </source>
</evidence>
<proteinExistence type="predicted"/>
<dbReference type="Proteomes" id="UP001148629">
    <property type="component" value="Unassembled WGS sequence"/>
</dbReference>
<protein>
    <submittedName>
        <fullName evidence="1">Uncharacterized protein</fullName>
    </submittedName>
</protein>
<dbReference type="EMBL" id="JANRMS010000021">
    <property type="protein sequence ID" value="KAJ3549497.1"/>
    <property type="molecule type" value="Genomic_DNA"/>
</dbReference>
<name>A0ACC1SZM3_9HYPO</name>